<feature type="non-terminal residue" evidence="1">
    <location>
        <position position="1"/>
    </location>
</feature>
<proteinExistence type="predicted"/>
<organism evidence="1">
    <name type="scientific">marine metagenome</name>
    <dbReference type="NCBI Taxonomy" id="408172"/>
    <lineage>
        <taxon>unclassified sequences</taxon>
        <taxon>metagenomes</taxon>
        <taxon>ecological metagenomes</taxon>
    </lineage>
</organism>
<dbReference type="Pfam" id="PF14559">
    <property type="entry name" value="TPR_19"/>
    <property type="match status" value="1"/>
</dbReference>
<dbReference type="InterPro" id="IPR011990">
    <property type="entry name" value="TPR-like_helical_dom_sf"/>
</dbReference>
<evidence type="ECO:0000313" key="1">
    <source>
        <dbReference type="EMBL" id="SVD83993.1"/>
    </source>
</evidence>
<name>A0A382YL57_9ZZZZ</name>
<feature type="non-terminal residue" evidence="1">
    <location>
        <position position="117"/>
    </location>
</feature>
<gene>
    <name evidence="1" type="ORF">METZ01_LOCUS436847</name>
</gene>
<dbReference type="InterPro" id="IPR019734">
    <property type="entry name" value="TPR_rpt"/>
</dbReference>
<reference evidence="1" key="1">
    <citation type="submission" date="2018-05" db="EMBL/GenBank/DDBJ databases">
        <authorList>
            <person name="Lanie J.A."/>
            <person name="Ng W.-L."/>
            <person name="Kazmierczak K.M."/>
            <person name="Andrzejewski T.M."/>
            <person name="Davidsen T.M."/>
            <person name="Wayne K.J."/>
            <person name="Tettelin H."/>
            <person name="Glass J.I."/>
            <person name="Rusch D."/>
            <person name="Podicherti R."/>
            <person name="Tsui H.-C.T."/>
            <person name="Winkler M.E."/>
        </authorList>
    </citation>
    <scope>NUCLEOTIDE SEQUENCE</scope>
</reference>
<accession>A0A382YL57</accession>
<dbReference type="AlphaFoldDB" id="A0A382YL57"/>
<dbReference type="EMBL" id="UINC01176731">
    <property type="protein sequence ID" value="SVD83993.1"/>
    <property type="molecule type" value="Genomic_DNA"/>
</dbReference>
<dbReference type="SMART" id="SM00028">
    <property type="entry name" value="TPR"/>
    <property type="match status" value="2"/>
</dbReference>
<dbReference type="Gene3D" id="1.25.40.10">
    <property type="entry name" value="Tetratricopeptide repeat domain"/>
    <property type="match status" value="1"/>
</dbReference>
<dbReference type="SUPFAM" id="SSF48452">
    <property type="entry name" value="TPR-like"/>
    <property type="match status" value="1"/>
</dbReference>
<sequence>MDLKNLTELELYFANHFDTVLFSVLAEIYQSKGEYDRAKRVCEIGLEHHPNCSDGHYILSQAEMGMGNLAAAEKWMKKVLNQHPDHKSAATALPMVQEQLKRSPTTLKSSWKRAQSV</sequence>
<protein>
    <submittedName>
        <fullName evidence="1">Uncharacterized protein</fullName>
    </submittedName>
</protein>